<keyword evidence="1" id="KW-0808">Transferase</keyword>
<feature type="compositionally biased region" description="Low complexity" evidence="6">
    <location>
        <begin position="671"/>
        <end position="682"/>
    </location>
</feature>
<reference evidence="9 10" key="1">
    <citation type="submission" date="2018-03" db="EMBL/GenBank/DDBJ databases">
        <authorList>
            <person name="Guldener U."/>
        </authorList>
    </citation>
    <scope>NUCLEOTIDE SEQUENCE [LARGE SCALE GENOMIC DNA]</scope>
    <source>
        <strain evidence="9 10">DAOM196992</strain>
    </source>
</reference>
<evidence type="ECO:0000256" key="5">
    <source>
        <dbReference type="PROSITE-ProRule" id="PRU00723"/>
    </source>
</evidence>
<dbReference type="OrthoDB" id="250836at2759"/>
<feature type="compositionally biased region" description="Basic and acidic residues" evidence="6">
    <location>
        <begin position="730"/>
        <end position="745"/>
    </location>
</feature>
<accession>A0A5C3F9D5</accession>
<feature type="region of interest" description="Disordered" evidence="6">
    <location>
        <begin position="95"/>
        <end position="115"/>
    </location>
</feature>
<feature type="region of interest" description="Disordered" evidence="6">
    <location>
        <begin position="146"/>
        <end position="204"/>
    </location>
</feature>
<sequence length="923" mass="95285">MADTERAATTLATPAHPAATTNAAAAAATASSSNGDGDHEMSAVDQSAAAGSATAPTVAGGAQPQRADVCPAFNTPAGCQNSGCQLLHQAGAVDADGAARDPATPAAPESTQGPLLVKSCKPCMWHRAGSCRRGEECWFTHDVTSGDGRGTEQPGAAQPGAASSSAGPSSGPAAQAAAASTGPGSGNVPANAANGPASATAQTTQEASADAETCSICIEVPAIYGLLEHCNHVFCQDCLRKWRKTQRRVETFRNSDVTQRCPICRAPSHFVVPSPISLRDEDKTNFIATFKQTRSKQPCKHFEKSKEQQNVLFCPFGDDCHYAHQITPDGPRHLFGRGATECLHQFRRRGRAGAAANQQGQQAAGQQGQQAAAQQGQQAAAQQGQQAVAQRAAGQPAAAQQAADGQRAAVQPAAGRQANAARAQGRQPPPQPVGEARAQRLAALVNARAGQQPPAQPRNARAQRVAAQPRNAAAQRAPAQPINAGAQRAAFDPYDERAYEIPPGLRGNAEVEGAQARLFAALDNLRTIRARTAALAAGLGLQTRPASLLNAGAQNRPAPALLDPRAVRPPVQTLNEVRAERRLAGPFYRAGPERAPAQRPAAQRPAAQREPAQRSAAQRAPSQRAPAQPPRPSDANPLANPSDGRVAGSLGGIRDSLQGFFGIFQGRAQSGADAAGNASGSGARPGTHNEGGAAGARPPGARRVAGEDSDSDEAVFYDYDEDVGDAEAPQSRRDGRAVRESDGQDGRTASGSNSRQSGAPSHRPPTAAAGPSRAVAAGSGLAQAALPSTGLQQSASSIRDQQARRGAQDSDDDILDGDDLLYSDDDMDSEDDFMADMLEAARMSLGLGPHDEVPIEYVAGLQNTERARQGQRAEPARSDRNRPAAASAAGDGGRPRGEGGPAPPRPAARSQPDADGDVEMGDS</sequence>
<dbReference type="InterPro" id="IPR001841">
    <property type="entry name" value="Znf_RING"/>
</dbReference>
<feature type="compositionally biased region" description="Low complexity" evidence="6">
    <location>
        <begin position="446"/>
        <end position="483"/>
    </location>
</feature>
<dbReference type="PANTHER" id="PTHR11224:SF59">
    <property type="entry name" value="RING-TYPE E3 UBIQUITIN TRANSFERASE"/>
    <property type="match status" value="1"/>
</dbReference>
<dbReference type="PROSITE" id="PS50089">
    <property type="entry name" value="ZF_RING_2"/>
    <property type="match status" value="1"/>
</dbReference>
<feature type="compositionally biased region" description="Acidic residues" evidence="6">
    <location>
        <begin position="914"/>
        <end position="923"/>
    </location>
</feature>
<feature type="domain" description="RING-type" evidence="7">
    <location>
        <begin position="214"/>
        <end position="265"/>
    </location>
</feature>
<organism evidence="9 10">
    <name type="scientific">Pseudozyma flocculosa</name>
    <dbReference type="NCBI Taxonomy" id="84751"/>
    <lineage>
        <taxon>Eukaryota</taxon>
        <taxon>Fungi</taxon>
        <taxon>Dikarya</taxon>
        <taxon>Basidiomycota</taxon>
        <taxon>Ustilaginomycotina</taxon>
        <taxon>Ustilaginomycetes</taxon>
        <taxon>Ustilaginales</taxon>
        <taxon>Ustilaginaceae</taxon>
        <taxon>Pseudozyma</taxon>
    </lineage>
</organism>
<evidence type="ECO:0000313" key="10">
    <source>
        <dbReference type="Proteomes" id="UP000323386"/>
    </source>
</evidence>
<dbReference type="PROSITE" id="PS00518">
    <property type="entry name" value="ZF_RING_1"/>
    <property type="match status" value="1"/>
</dbReference>
<name>A0A5C3F9D5_9BASI</name>
<dbReference type="PROSITE" id="PS50103">
    <property type="entry name" value="ZF_C3H1"/>
    <property type="match status" value="2"/>
</dbReference>
<dbReference type="InterPro" id="IPR045072">
    <property type="entry name" value="MKRN-like"/>
</dbReference>
<feature type="region of interest" description="Disordered" evidence="6">
    <location>
        <begin position="396"/>
        <end position="483"/>
    </location>
</feature>
<evidence type="ECO:0000256" key="4">
    <source>
        <dbReference type="ARBA" id="ARBA00022833"/>
    </source>
</evidence>
<feature type="region of interest" description="Disordered" evidence="6">
    <location>
        <begin position="1"/>
        <end position="49"/>
    </location>
</feature>
<keyword evidence="3 5" id="KW-0863">Zinc-finger</keyword>
<dbReference type="SUPFAM" id="SSF57850">
    <property type="entry name" value="RING/U-box"/>
    <property type="match status" value="1"/>
</dbReference>
<keyword evidence="2 5" id="KW-0479">Metal-binding</keyword>
<feature type="zinc finger region" description="C3H1-type" evidence="5">
    <location>
        <begin position="122"/>
        <end position="144"/>
    </location>
</feature>
<evidence type="ECO:0000256" key="6">
    <source>
        <dbReference type="SAM" id="MobiDB-lite"/>
    </source>
</evidence>
<evidence type="ECO:0000256" key="3">
    <source>
        <dbReference type="ARBA" id="ARBA00022771"/>
    </source>
</evidence>
<feature type="compositionally biased region" description="Acidic residues" evidence="6">
    <location>
        <begin position="809"/>
        <end position="829"/>
    </location>
</feature>
<evidence type="ECO:0000256" key="1">
    <source>
        <dbReference type="ARBA" id="ARBA00022679"/>
    </source>
</evidence>
<feature type="zinc finger region" description="C3H1-type" evidence="5">
    <location>
        <begin position="293"/>
        <end position="327"/>
    </location>
</feature>
<dbReference type="Pfam" id="PF00097">
    <property type="entry name" value="zf-C3HC4"/>
    <property type="match status" value="1"/>
</dbReference>
<feature type="region of interest" description="Disordered" evidence="6">
    <location>
        <begin position="859"/>
        <end position="923"/>
    </location>
</feature>
<dbReference type="Proteomes" id="UP000323386">
    <property type="component" value="Unassembled WGS sequence"/>
</dbReference>
<dbReference type="GO" id="GO:0061630">
    <property type="term" value="F:ubiquitin protein ligase activity"/>
    <property type="evidence" value="ECO:0007669"/>
    <property type="project" value="InterPro"/>
</dbReference>
<dbReference type="InterPro" id="IPR018957">
    <property type="entry name" value="Znf_C3HC4_RING-type"/>
</dbReference>
<feature type="region of interest" description="Disordered" evidence="6">
    <location>
        <begin position="556"/>
        <end position="651"/>
    </location>
</feature>
<dbReference type="CDD" id="cd16521">
    <property type="entry name" value="RING-HC_MKRN"/>
    <property type="match status" value="1"/>
</dbReference>
<feature type="compositionally biased region" description="Low complexity" evidence="6">
    <location>
        <begin position="352"/>
        <end position="370"/>
    </location>
</feature>
<feature type="compositionally biased region" description="Polar residues" evidence="6">
    <location>
        <begin position="747"/>
        <end position="759"/>
    </location>
</feature>
<dbReference type="SMART" id="SM00184">
    <property type="entry name" value="RING"/>
    <property type="match status" value="1"/>
</dbReference>
<dbReference type="SMART" id="SM00356">
    <property type="entry name" value="ZnF_C3H1"/>
    <property type="match status" value="2"/>
</dbReference>
<dbReference type="GO" id="GO:0000209">
    <property type="term" value="P:protein polyubiquitination"/>
    <property type="evidence" value="ECO:0007669"/>
    <property type="project" value="InterPro"/>
</dbReference>
<dbReference type="AlphaFoldDB" id="A0A5C3F9D5"/>
<gene>
    <name evidence="9" type="ORF">PSFLO_06302</name>
</gene>
<evidence type="ECO:0000259" key="7">
    <source>
        <dbReference type="PROSITE" id="PS50089"/>
    </source>
</evidence>
<proteinExistence type="predicted"/>
<dbReference type="Gene3D" id="3.30.40.10">
    <property type="entry name" value="Zinc/RING finger domain, C3HC4 (zinc finger)"/>
    <property type="match status" value="1"/>
</dbReference>
<feature type="domain" description="C3H1-type" evidence="8">
    <location>
        <begin position="122"/>
        <end position="144"/>
    </location>
</feature>
<dbReference type="InterPro" id="IPR017907">
    <property type="entry name" value="Znf_RING_CS"/>
</dbReference>
<feature type="compositionally biased region" description="Low complexity" evidence="6">
    <location>
        <begin position="153"/>
        <end position="204"/>
    </location>
</feature>
<dbReference type="InterPro" id="IPR000571">
    <property type="entry name" value="Znf_CCCH"/>
</dbReference>
<feature type="compositionally biased region" description="Low complexity" evidence="6">
    <location>
        <begin position="767"/>
        <end position="786"/>
    </location>
</feature>
<evidence type="ECO:0000259" key="8">
    <source>
        <dbReference type="PROSITE" id="PS50103"/>
    </source>
</evidence>
<dbReference type="PANTHER" id="PTHR11224">
    <property type="entry name" value="MAKORIN-RELATED"/>
    <property type="match status" value="1"/>
</dbReference>
<feature type="compositionally biased region" description="Polar residues" evidence="6">
    <location>
        <begin position="789"/>
        <end position="800"/>
    </location>
</feature>
<evidence type="ECO:0000313" key="9">
    <source>
        <dbReference type="EMBL" id="SPO40820.1"/>
    </source>
</evidence>
<feature type="compositionally biased region" description="Low complexity" evidence="6">
    <location>
        <begin position="7"/>
        <end position="30"/>
    </location>
</feature>
<evidence type="ECO:0000256" key="2">
    <source>
        <dbReference type="ARBA" id="ARBA00022723"/>
    </source>
</evidence>
<feature type="region of interest" description="Disordered" evidence="6">
    <location>
        <begin position="671"/>
        <end position="829"/>
    </location>
</feature>
<dbReference type="GO" id="GO:0008270">
    <property type="term" value="F:zinc ion binding"/>
    <property type="evidence" value="ECO:0007669"/>
    <property type="project" value="UniProtKB-KW"/>
</dbReference>
<feature type="compositionally biased region" description="Low complexity" evidence="6">
    <location>
        <begin position="396"/>
        <end position="426"/>
    </location>
</feature>
<feature type="region of interest" description="Disordered" evidence="6">
    <location>
        <begin position="351"/>
        <end position="370"/>
    </location>
</feature>
<keyword evidence="10" id="KW-1185">Reference proteome</keyword>
<dbReference type="InterPro" id="IPR013083">
    <property type="entry name" value="Znf_RING/FYVE/PHD"/>
</dbReference>
<keyword evidence="4 5" id="KW-0862">Zinc</keyword>
<feature type="compositionally biased region" description="Low complexity" evidence="6">
    <location>
        <begin position="593"/>
        <end position="626"/>
    </location>
</feature>
<feature type="compositionally biased region" description="Acidic residues" evidence="6">
    <location>
        <begin position="707"/>
        <end position="725"/>
    </location>
</feature>
<protein>
    <submittedName>
        <fullName evidence="9">Uncharacterized protein</fullName>
    </submittedName>
</protein>
<feature type="domain" description="C3H1-type" evidence="8">
    <location>
        <begin position="293"/>
        <end position="327"/>
    </location>
</feature>
<dbReference type="EMBL" id="OOIP01000022">
    <property type="protein sequence ID" value="SPO40820.1"/>
    <property type="molecule type" value="Genomic_DNA"/>
</dbReference>